<feature type="transmembrane region" description="Helical" evidence="6">
    <location>
        <begin position="378"/>
        <end position="399"/>
    </location>
</feature>
<dbReference type="Gene3D" id="1.20.1740.10">
    <property type="entry name" value="Amino acid/polyamine transporter I"/>
    <property type="match status" value="1"/>
</dbReference>
<dbReference type="RefSeq" id="WP_038066683.1">
    <property type="nucleotide sequence ID" value="NZ_FOVB01000007.1"/>
</dbReference>
<dbReference type="PANTHER" id="PTHR42770">
    <property type="entry name" value="AMINO ACID TRANSPORTER-RELATED"/>
    <property type="match status" value="1"/>
</dbReference>
<comment type="subcellular location">
    <subcellularLocation>
        <location evidence="1">Cell membrane</location>
        <topology evidence="1">Multi-pass membrane protein</topology>
    </subcellularLocation>
</comment>
<keyword evidence="8" id="KW-1185">Reference proteome</keyword>
<dbReference type="EMBL" id="JHEH01000015">
    <property type="protein sequence ID" value="KEP69369.1"/>
    <property type="molecule type" value="Genomic_DNA"/>
</dbReference>
<dbReference type="Proteomes" id="UP000027725">
    <property type="component" value="Unassembled WGS sequence"/>
</dbReference>
<keyword evidence="2" id="KW-1003">Cell membrane</keyword>
<feature type="transmembrane region" description="Helical" evidence="6">
    <location>
        <begin position="225"/>
        <end position="248"/>
    </location>
</feature>
<evidence type="ECO:0000256" key="3">
    <source>
        <dbReference type="ARBA" id="ARBA00022692"/>
    </source>
</evidence>
<evidence type="ECO:0000256" key="1">
    <source>
        <dbReference type="ARBA" id="ARBA00004651"/>
    </source>
</evidence>
<feature type="transmembrane region" description="Helical" evidence="6">
    <location>
        <begin position="324"/>
        <end position="342"/>
    </location>
</feature>
<keyword evidence="4 6" id="KW-1133">Transmembrane helix</keyword>
<dbReference type="STRING" id="1185766.SAMN05216224_10710"/>
<feature type="transmembrane region" description="Helical" evidence="6">
    <location>
        <begin position="154"/>
        <end position="174"/>
    </location>
</feature>
<feature type="transmembrane region" description="Helical" evidence="6">
    <location>
        <begin position="12"/>
        <end position="34"/>
    </location>
</feature>
<dbReference type="GO" id="GO:0005886">
    <property type="term" value="C:plasma membrane"/>
    <property type="evidence" value="ECO:0007669"/>
    <property type="project" value="UniProtKB-SubCell"/>
</dbReference>
<evidence type="ECO:0000256" key="2">
    <source>
        <dbReference type="ARBA" id="ARBA00022475"/>
    </source>
</evidence>
<organism evidence="7 8">
    <name type="scientific">Thioclava dalianensis</name>
    <dbReference type="NCBI Taxonomy" id="1185766"/>
    <lineage>
        <taxon>Bacteria</taxon>
        <taxon>Pseudomonadati</taxon>
        <taxon>Pseudomonadota</taxon>
        <taxon>Alphaproteobacteria</taxon>
        <taxon>Rhodobacterales</taxon>
        <taxon>Paracoccaceae</taxon>
        <taxon>Thioclava</taxon>
    </lineage>
</organism>
<dbReference type="GO" id="GO:0022857">
    <property type="term" value="F:transmembrane transporter activity"/>
    <property type="evidence" value="ECO:0007669"/>
    <property type="project" value="InterPro"/>
</dbReference>
<feature type="transmembrane region" description="Helical" evidence="6">
    <location>
        <begin position="405"/>
        <end position="426"/>
    </location>
</feature>
<dbReference type="InterPro" id="IPR002293">
    <property type="entry name" value="AA/rel_permease1"/>
</dbReference>
<feature type="transmembrane region" description="Helical" evidence="6">
    <location>
        <begin position="268"/>
        <end position="289"/>
    </location>
</feature>
<dbReference type="PANTHER" id="PTHR42770:SF11">
    <property type="entry name" value="INNER MEMBRANE TRANSPORT PROTEIN YBAT"/>
    <property type="match status" value="1"/>
</dbReference>
<dbReference type="eggNOG" id="COG0531">
    <property type="taxonomic scope" value="Bacteria"/>
</dbReference>
<sequence length="432" mass="45346">MSDESQHHLSKIEVISLGVGTMVGAGIFALFGQISTLAGGWAWAAFLLAGIISALAGYSYFKLAPLAHTNGGIAEYLNLGWNGGLIGSVVSLCYFLSIAIVLGLVADSFGHYSAKVLGLDPGWINGFGIAVMILFLFVNAAGIKFMGIAEKILVVSKLAVLIGFTIVAFSHFGAQTYAQNQGAVSFDFGKFVNAVALANLSFAGFAVIANAGGSVKRGEGIIGKSIFIAILIVALVYIALDIAVFGAIPIQTIEQAKDYALAQAAQPVLGQFGFLLLGITAIVSTMTNINANTFSAANTIGYMGDENQLSPALSKRLFLKQGSIAMILTVVIVIGMLLTLNLNQIGDVASLTFLLVHTFIPLGHVLNKRKESGASAFILWLAVIGNGGLLAFFVYHLFGGHNLELWVFAGVVAFAIVFQLINLRIYGGKSAA</sequence>
<name>A0A074TCE9_9RHOB</name>
<proteinExistence type="predicted"/>
<feature type="transmembrane region" description="Helical" evidence="6">
    <location>
        <begin position="40"/>
        <end position="61"/>
    </location>
</feature>
<dbReference type="AlphaFoldDB" id="A0A074TCE9"/>
<feature type="transmembrane region" description="Helical" evidence="6">
    <location>
        <begin position="122"/>
        <end position="142"/>
    </location>
</feature>
<evidence type="ECO:0008006" key="9">
    <source>
        <dbReference type="Google" id="ProtNLM"/>
    </source>
</evidence>
<dbReference type="InterPro" id="IPR050367">
    <property type="entry name" value="APC_superfamily"/>
</dbReference>
<evidence type="ECO:0000313" key="7">
    <source>
        <dbReference type="EMBL" id="KEP69369.1"/>
    </source>
</evidence>
<keyword evidence="3 6" id="KW-0812">Transmembrane</keyword>
<reference evidence="7 8" key="1">
    <citation type="submission" date="2014-03" db="EMBL/GenBank/DDBJ databases">
        <title>The draft genome sequence of Thioclava dalianensis DLFJ1-1.</title>
        <authorList>
            <person name="Lai Q."/>
            <person name="Shao Z."/>
        </authorList>
    </citation>
    <scope>NUCLEOTIDE SEQUENCE [LARGE SCALE GENOMIC DNA]</scope>
    <source>
        <strain evidence="7 8">DLFJ1-1</strain>
    </source>
</reference>
<evidence type="ECO:0000256" key="5">
    <source>
        <dbReference type="ARBA" id="ARBA00023136"/>
    </source>
</evidence>
<dbReference type="PIRSF" id="PIRSF006060">
    <property type="entry name" value="AA_transporter"/>
    <property type="match status" value="1"/>
</dbReference>
<evidence type="ECO:0000256" key="4">
    <source>
        <dbReference type="ARBA" id="ARBA00022989"/>
    </source>
</evidence>
<feature type="transmembrane region" description="Helical" evidence="6">
    <location>
        <begin position="81"/>
        <end position="102"/>
    </location>
</feature>
<evidence type="ECO:0000313" key="8">
    <source>
        <dbReference type="Proteomes" id="UP000027725"/>
    </source>
</evidence>
<accession>A0A074TCE9</accession>
<feature type="transmembrane region" description="Helical" evidence="6">
    <location>
        <begin position="194"/>
        <end position="213"/>
    </location>
</feature>
<keyword evidence="5 6" id="KW-0472">Membrane</keyword>
<protein>
    <recommendedName>
        <fullName evidence="9">Amino acid permease</fullName>
    </recommendedName>
</protein>
<feature type="transmembrane region" description="Helical" evidence="6">
    <location>
        <begin position="348"/>
        <end position="366"/>
    </location>
</feature>
<gene>
    <name evidence="7" type="ORF">DL1_04360</name>
</gene>
<comment type="caution">
    <text evidence="7">The sequence shown here is derived from an EMBL/GenBank/DDBJ whole genome shotgun (WGS) entry which is preliminary data.</text>
</comment>
<dbReference type="Pfam" id="PF13520">
    <property type="entry name" value="AA_permease_2"/>
    <property type="match status" value="1"/>
</dbReference>
<evidence type="ECO:0000256" key="6">
    <source>
        <dbReference type="SAM" id="Phobius"/>
    </source>
</evidence>